<dbReference type="AlphaFoldDB" id="A0A1H7QE81"/>
<reference evidence="1 2" key="1">
    <citation type="submission" date="2016-10" db="EMBL/GenBank/DDBJ databases">
        <authorList>
            <person name="de Groot N.N."/>
        </authorList>
    </citation>
    <scope>NUCLEOTIDE SEQUENCE [LARGE SCALE GENOMIC DNA]</scope>
    <source>
        <strain evidence="1 2">DSM 43357</strain>
    </source>
</reference>
<dbReference type="STRING" id="46177.SAMN05660976_02513"/>
<accession>A0A1H7QE81</accession>
<dbReference type="Proteomes" id="UP000198953">
    <property type="component" value="Unassembled WGS sequence"/>
</dbReference>
<dbReference type="EMBL" id="FOBF01000005">
    <property type="protein sequence ID" value="SEL46139.1"/>
    <property type="molecule type" value="Genomic_DNA"/>
</dbReference>
<proteinExistence type="predicted"/>
<organism evidence="1 2">
    <name type="scientific">Nonomuraea pusilla</name>
    <dbReference type="NCBI Taxonomy" id="46177"/>
    <lineage>
        <taxon>Bacteria</taxon>
        <taxon>Bacillati</taxon>
        <taxon>Actinomycetota</taxon>
        <taxon>Actinomycetes</taxon>
        <taxon>Streptosporangiales</taxon>
        <taxon>Streptosporangiaceae</taxon>
        <taxon>Nonomuraea</taxon>
    </lineage>
</organism>
<keyword evidence="2" id="KW-1185">Reference proteome</keyword>
<evidence type="ECO:0000313" key="1">
    <source>
        <dbReference type="EMBL" id="SEL46139.1"/>
    </source>
</evidence>
<protein>
    <submittedName>
        <fullName evidence="1">Uncharacterized protein</fullName>
    </submittedName>
</protein>
<evidence type="ECO:0000313" key="2">
    <source>
        <dbReference type="Proteomes" id="UP000198953"/>
    </source>
</evidence>
<sequence length="56" mass="6322">MEFRWAGRLRAGLLAAGMVRATGWLPWDHPHGPAFLRALGEVTRPAPYRSPELRLL</sequence>
<name>A0A1H7QE81_9ACTN</name>
<gene>
    <name evidence="1" type="ORF">SAMN05660976_02513</name>
</gene>